<feature type="transmembrane region" description="Helical" evidence="9">
    <location>
        <begin position="969"/>
        <end position="989"/>
    </location>
</feature>
<dbReference type="EMBL" id="JBHSAO010000008">
    <property type="protein sequence ID" value="MFC4024360.1"/>
    <property type="molecule type" value="Genomic_DNA"/>
</dbReference>
<keyword evidence="4 9" id="KW-0812">Transmembrane</keyword>
<reference evidence="11" key="1">
    <citation type="journal article" date="2019" name="Int. J. Syst. Evol. Microbiol.">
        <title>The Global Catalogue of Microorganisms (GCM) 10K type strain sequencing project: providing services to taxonomists for standard genome sequencing and annotation.</title>
        <authorList>
            <consortium name="The Broad Institute Genomics Platform"/>
            <consortium name="The Broad Institute Genome Sequencing Center for Infectious Disease"/>
            <person name="Wu L."/>
            <person name="Ma J."/>
        </authorList>
    </citation>
    <scope>NUCLEOTIDE SEQUENCE [LARGE SCALE GENOMIC DNA]</scope>
    <source>
        <strain evidence="11">IBRC-M 10703</strain>
    </source>
</reference>
<dbReference type="PANTHER" id="PTHR30294:SF29">
    <property type="entry name" value="MULTIDRUG ABC TRANSPORTER PERMEASE YBHS-RELATED"/>
    <property type="match status" value="1"/>
</dbReference>
<evidence type="ECO:0000256" key="8">
    <source>
        <dbReference type="SAM" id="MobiDB-lite"/>
    </source>
</evidence>
<feature type="transmembrane region" description="Helical" evidence="9">
    <location>
        <begin position="895"/>
        <end position="913"/>
    </location>
</feature>
<dbReference type="InterPro" id="IPR051449">
    <property type="entry name" value="ABC-2_transporter_component"/>
</dbReference>
<evidence type="ECO:0000256" key="6">
    <source>
        <dbReference type="ARBA" id="ARBA00023136"/>
    </source>
</evidence>
<dbReference type="RefSeq" id="WP_379496856.1">
    <property type="nucleotide sequence ID" value="NZ_JBHSAO010000008.1"/>
</dbReference>
<keyword evidence="6 9" id="KW-0472">Membrane</keyword>
<accession>A0ABV8GXF2</accession>
<comment type="subcellular location">
    <subcellularLocation>
        <location evidence="1">Cell membrane</location>
        <topology evidence="1">Multi-pass membrane protein</topology>
    </subcellularLocation>
</comment>
<dbReference type="PANTHER" id="PTHR30294">
    <property type="entry name" value="MEMBRANE COMPONENT OF ABC TRANSPORTER YHHJ-RELATED"/>
    <property type="match status" value="1"/>
</dbReference>
<evidence type="ECO:0000256" key="3">
    <source>
        <dbReference type="ARBA" id="ARBA00022475"/>
    </source>
</evidence>
<evidence type="ECO:0000256" key="7">
    <source>
        <dbReference type="SAM" id="Coils"/>
    </source>
</evidence>
<keyword evidence="11" id="KW-1185">Reference proteome</keyword>
<feature type="transmembrane region" description="Helical" evidence="9">
    <location>
        <begin position="837"/>
        <end position="856"/>
    </location>
</feature>
<comment type="similarity">
    <text evidence="2">Belongs to the EsaA family.</text>
</comment>
<feature type="transmembrane region" description="Helical" evidence="9">
    <location>
        <begin position="925"/>
        <end position="949"/>
    </location>
</feature>
<keyword evidence="3" id="KW-1003">Cell membrane</keyword>
<comment type="caution">
    <text evidence="10">The sequence shown here is derived from an EMBL/GenBank/DDBJ whole genome shotgun (WGS) entry which is preliminary data.</text>
</comment>
<evidence type="ECO:0000256" key="4">
    <source>
        <dbReference type="ARBA" id="ARBA00022692"/>
    </source>
</evidence>
<dbReference type="Proteomes" id="UP001595772">
    <property type="component" value="Unassembled WGS sequence"/>
</dbReference>
<proteinExistence type="inferred from homology"/>
<dbReference type="InterPro" id="IPR023838">
    <property type="entry name" value="T7SS_EsaA"/>
</dbReference>
<keyword evidence="5 9" id="KW-1133">Transmembrane helix</keyword>
<evidence type="ECO:0000256" key="2">
    <source>
        <dbReference type="ARBA" id="ARBA00008338"/>
    </source>
</evidence>
<evidence type="ECO:0000256" key="9">
    <source>
        <dbReference type="SAM" id="Phobius"/>
    </source>
</evidence>
<feature type="transmembrane region" description="Helical" evidence="9">
    <location>
        <begin position="868"/>
        <end position="889"/>
    </location>
</feature>
<protein>
    <submittedName>
        <fullName evidence="10">Type VII secretion protein EsaA</fullName>
    </submittedName>
</protein>
<feature type="coiled-coil region" evidence="7">
    <location>
        <begin position="198"/>
        <end position="267"/>
    </location>
</feature>
<evidence type="ECO:0000313" key="10">
    <source>
        <dbReference type="EMBL" id="MFC4024360.1"/>
    </source>
</evidence>
<name>A0ABV8GXF2_9BACI</name>
<feature type="coiled-coil region" evidence="7">
    <location>
        <begin position="661"/>
        <end position="706"/>
    </location>
</feature>
<dbReference type="NCBIfam" id="TIGR03929">
    <property type="entry name" value="T7_esaA_Nterm"/>
    <property type="match status" value="1"/>
</dbReference>
<gene>
    <name evidence="10" type="primary">esaA</name>
    <name evidence="10" type="ORF">ACFOUV_11195</name>
</gene>
<dbReference type="Gene3D" id="3.40.1710.10">
    <property type="entry name" value="abc type-2 transporter like domain"/>
    <property type="match status" value="1"/>
</dbReference>
<evidence type="ECO:0000256" key="1">
    <source>
        <dbReference type="ARBA" id="ARBA00004651"/>
    </source>
</evidence>
<sequence>MKEEHKSSIGLIVKVLVILLLPLLLFRYVDSQPTAVVSDANDEQIRSVAIVNEDIGLDTGTESITLGQEIPALLNEQIEYNWTVVNRSAAEQGFSNQSYDAIIYIPSGFSQNIMTFKEDTPTKASINYVIQPNLEAKERQRIHREMANAKNRINQEMSTIYWSYVSQEVNNIQEQFDAIVEKEIAFQDAMYAFYTPSSQTLSHEIDQHKRNLENILDQTNQVNDFSSDSTNAAEEAETQMSQFTDALEAYKDSQQEQQRLLELAQVENQETIQTGVESYNQALEESIASIEEKFRQQSVVFNNNQKKIVGSFNNMQANISRGNGILQEWRLYSDLRKEKQEQAFLEVNTAIVELYNDRLSDEKMVNANSRLEEGIVAFKNAPITASLIEPIAPEIGEIEGVNLASLQEHLEGLGNAITMVKELIPSGRNSNPDPVESEPVEEPMVSEEKTESEESLGEEVSEPVDDSNPEPEPELDPSIDWSMIDGTYQALSDELQGLQEQYEDPNQIISAWKDYATDWNTSFELINEEIMKATDVIVNNIEAKQVIILQLLKDKGEDSAKSSLEEQFQGIGDRANKTLLSLVQYSEDLSVYQAFLEQDKMTDEQLIKSVLDDEFIQQSMEEIFKVNTYYTDQLSAVLGNSSDQLSTASSSNGQVSFEDLVNETNQLFENYNNQIQEEQTNTISLLENMELQTDEITKQLQTANAETFEWEESPAVEYLDGQMIFDIQQGTSSNLEQLSELTASLEENQGNITSSTEELQEQVGMVQQQSDELNNNWSVNVASTQLIRDDVYDILGNTVVDGQENPIAYNHLANPVNVEGKVNGQVLTETEDRMPPVMMFVIILISGLLIGFLSHYYSSASYLVQGGLFLLLNLAVGLIISIYGLNIYSLDNAQAVQWTIFTILLLVACSNIVRGGLFVGPFIGWIASIAMIVFFISPLINIVVPEFSFNNPITNVYMSLQYGTEGSPYWTMAVLLLITLLVSAFIYTLQVLRNRPGVEQNEEKAS</sequence>
<organism evidence="10 11">
    <name type="scientific">Oceanobacillus longus</name>
    <dbReference type="NCBI Taxonomy" id="930120"/>
    <lineage>
        <taxon>Bacteria</taxon>
        <taxon>Bacillati</taxon>
        <taxon>Bacillota</taxon>
        <taxon>Bacilli</taxon>
        <taxon>Bacillales</taxon>
        <taxon>Bacillaceae</taxon>
        <taxon>Oceanobacillus</taxon>
    </lineage>
</organism>
<evidence type="ECO:0000256" key="5">
    <source>
        <dbReference type="ARBA" id="ARBA00022989"/>
    </source>
</evidence>
<evidence type="ECO:0000313" key="11">
    <source>
        <dbReference type="Proteomes" id="UP001595772"/>
    </source>
</evidence>
<feature type="compositionally biased region" description="Acidic residues" evidence="8">
    <location>
        <begin position="435"/>
        <end position="477"/>
    </location>
</feature>
<feature type="region of interest" description="Disordered" evidence="8">
    <location>
        <begin position="424"/>
        <end position="480"/>
    </location>
</feature>
<keyword evidence="7" id="KW-0175">Coiled coil</keyword>